<dbReference type="PANTHER" id="PTHR46797">
    <property type="entry name" value="HTH-TYPE TRANSCRIPTIONAL REGULATOR"/>
    <property type="match status" value="1"/>
</dbReference>
<evidence type="ECO:0000259" key="2">
    <source>
        <dbReference type="PROSITE" id="PS50943"/>
    </source>
</evidence>
<organism evidence="3 5">
    <name type="scientific">Vibrio xiamenensis</name>
    <dbReference type="NCBI Taxonomy" id="861298"/>
    <lineage>
        <taxon>Bacteria</taxon>
        <taxon>Pseudomonadati</taxon>
        <taxon>Pseudomonadota</taxon>
        <taxon>Gammaproteobacteria</taxon>
        <taxon>Vibrionales</taxon>
        <taxon>Vibrionaceae</taxon>
        <taxon>Vibrio</taxon>
    </lineage>
</organism>
<dbReference type="GO" id="GO:0003677">
    <property type="term" value="F:DNA binding"/>
    <property type="evidence" value="ECO:0007669"/>
    <property type="project" value="UniProtKB-KW"/>
</dbReference>
<dbReference type="Proteomes" id="UP000198854">
    <property type="component" value="Unassembled WGS sequence"/>
</dbReference>
<sequence>MDLKPNDHTTINRHIGARIRTHRKNRGITIQALAERIHKSRATVSKYETGEIGLDMVTLFAIASALEVTPNQLIDYRVNTPKAALPNSALKTFHNATQLYFYFYDGRYNRLKDGVINILPLESSPKPSANQQTATLTISVVTPNGKNSEIYYLGDVTYSDRLIRFSFVNQYNTLEESLLYIFNPLELRDSTYGMLCGISSADMRPCAFKCLVSLTSHPYSDELKEQLRLTKDELKESKKLNMLVIDNVL</sequence>
<dbReference type="PANTHER" id="PTHR46797:SF24">
    <property type="entry name" value="DNA-BINDING PHAGE PROTEIN"/>
    <property type="match status" value="1"/>
</dbReference>
<dbReference type="InterPro" id="IPR050807">
    <property type="entry name" value="TransReg_Diox_bact_type"/>
</dbReference>
<dbReference type="OrthoDB" id="7923537at2"/>
<dbReference type="Pfam" id="PF01381">
    <property type="entry name" value="HTH_3"/>
    <property type="match status" value="1"/>
</dbReference>
<accession>A0A1G7X2F7</accession>
<keyword evidence="1" id="KW-0238">DNA-binding</keyword>
<reference evidence="3 5" key="1">
    <citation type="submission" date="2016-10" db="EMBL/GenBank/DDBJ databases">
        <authorList>
            <person name="de Groot N.N."/>
        </authorList>
    </citation>
    <scope>NUCLEOTIDE SEQUENCE [LARGE SCALE GENOMIC DNA]</scope>
    <source>
        <strain evidence="3 5">CGMCC 1.10228</strain>
    </source>
</reference>
<dbReference type="PROSITE" id="PS50943">
    <property type="entry name" value="HTH_CROC1"/>
    <property type="match status" value="1"/>
</dbReference>
<dbReference type="STRING" id="861298.SAMN04488136_102305"/>
<dbReference type="EMBL" id="FNDD01000002">
    <property type="protein sequence ID" value="SDG77740.1"/>
    <property type="molecule type" value="Genomic_DNA"/>
</dbReference>
<name>A0A1G7X2F7_9VIBR</name>
<evidence type="ECO:0000256" key="1">
    <source>
        <dbReference type="ARBA" id="ARBA00023125"/>
    </source>
</evidence>
<keyword evidence="5" id="KW-1185">Reference proteome</keyword>
<evidence type="ECO:0000313" key="4">
    <source>
        <dbReference type="EMBL" id="SDG89192.1"/>
    </source>
</evidence>
<dbReference type="InterPro" id="IPR001387">
    <property type="entry name" value="Cro/C1-type_HTH"/>
</dbReference>
<dbReference type="SUPFAM" id="SSF47413">
    <property type="entry name" value="lambda repressor-like DNA-binding domains"/>
    <property type="match status" value="1"/>
</dbReference>
<protein>
    <submittedName>
        <fullName evidence="3">Transcriptional regulator, contains XRE-family HTH domain</fullName>
    </submittedName>
</protein>
<dbReference type="Gene3D" id="1.10.260.40">
    <property type="entry name" value="lambda repressor-like DNA-binding domains"/>
    <property type="match status" value="1"/>
</dbReference>
<dbReference type="SMART" id="SM00530">
    <property type="entry name" value="HTH_XRE"/>
    <property type="match status" value="1"/>
</dbReference>
<evidence type="ECO:0000313" key="3">
    <source>
        <dbReference type="EMBL" id="SDG77740.1"/>
    </source>
</evidence>
<dbReference type="GO" id="GO:0003700">
    <property type="term" value="F:DNA-binding transcription factor activity"/>
    <property type="evidence" value="ECO:0007669"/>
    <property type="project" value="TreeGrafter"/>
</dbReference>
<evidence type="ECO:0000313" key="5">
    <source>
        <dbReference type="Proteomes" id="UP000198854"/>
    </source>
</evidence>
<dbReference type="CDD" id="cd00093">
    <property type="entry name" value="HTH_XRE"/>
    <property type="match status" value="1"/>
</dbReference>
<proteinExistence type="predicted"/>
<gene>
    <name evidence="3" type="ORF">SAMN04488136_102305</name>
    <name evidence="4" type="ORF">SAMN04488136_104109</name>
</gene>
<dbReference type="InterPro" id="IPR010982">
    <property type="entry name" value="Lambda_DNA-bd_dom_sf"/>
</dbReference>
<dbReference type="RefSeq" id="WP_093269610.1">
    <property type="nucleotide sequence ID" value="NZ_FNDD01000002.1"/>
</dbReference>
<dbReference type="AlphaFoldDB" id="A0A1G7X2F7"/>
<dbReference type="EMBL" id="FNDD01000004">
    <property type="protein sequence ID" value="SDG89192.1"/>
    <property type="molecule type" value="Genomic_DNA"/>
</dbReference>
<feature type="domain" description="HTH cro/C1-type" evidence="2">
    <location>
        <begin position="19"/>
        <end position="73"/>
    </location>
</feature>
<dbReference type="GO" id="GO:0005829">
    <property type="term" value="C:cytosol"/>
    <property type="evidence" value="ECO:0007669"/>
    <property type="project" value="TreeGrafter"/>
</dbReference>